<organism evidence="2 3">
    <name type="scientific">Gossypium raimondii</name>
    <name type="common">Peruvian cotton</name>
    <name type="synonym">Gossypium klotzschianum subsp. raimondii</name>
    <dbReference type="NCBI Taxonomy" id="29730"/>
    <lineage>
        <taxon>Eukaryota</taxon>
        <taxon>Viridiplantae</taxon>
        <taxon>Streptophyta</taxon>
        <taxon>Embryophyta</taxon>
        <taxon>Tracheophyta</taxon>
        <taxon>Spermatophyta</taxon>
        <taxon>Magnoliopsida</taxon>
        <taxon>eudicotyledons</taxon>
        <taxon>Gunneridae</taxon>
        <taxon>Pentapetalae</taxon>
        <taxon>rosids</taxon>
        <taxon>malvids</taxon>
        <taxon>Malvales</taxon>
        <taxon>Malvaceae</taxon>
        <taxon>Malvoideae</taxon>
        <taxon>Gossypium</taxon>
    </lineage>
</organism>
<proteinExistence type="predicted"/>
<gene>
    <name evidence="2" type="ORF">B456_003G072500</name>
</gene>
<name>A0A0D2QGU0_GOSRA</name>
<keyword evidence="3" id="KW-1185">Reference proteome</keyword>
<dbReference type="AlphaFoldDB" id="A0A0D2QGU0"/>
<evidence type="ECO:0000313" key="3">
    <source>
        <dbReference type="Proteomes" id="UP000032304"/>
    </source>
</evidence>
<protein>
    <submittedName>
        <fullName evidence="2">Uncharacterized protein</fullName>
    </submittedName>
</protein>
<accession>A0A0D2QGU0</accession>
<evidence type="ECO:0000256" key="1">
    <source>
        <dbReference type="SAM" id="MobiDB-lite"/>
    </source>
</evidence>
<reference evidence="2 3" key="1">
    <citation type="journal article" date="2012" name="Nature">
        <title>Repeated polyploidization of Gossypium genomes and the evolution of spinnable cotton fibres.</title>
        <authorList>
            <person name="Paterson A.H."/>
            <person name="Wendel J.F."/>
            <person name="Gundlach H."/>
            <person name="Guo H."/>
            <person name="Jenkins J."/>
            <person name="Jin D."/>
            <person name="Llewellyn D."/>
            <person name="Showmaker K.C."/>
            <person name="Shu S."/>
            <person name="Udall J."/>
            <person name="Yoo M.J."/>
            <person name="Byers R."/>
            <person name="Chen W."/>
            <person name="Doron-Faigenboim A."/>
            <person name="Duke M.V."/>
            <person name="Gong L."/>
            <person name="Grimwood J."/>
            <person name="Grover C."/>
            <person name="Grupp K."/>
            <person name="Hu G."/>
            <person name="Lee T.H."/>
            <person name="Li J."/>
            <person name="Lin L."/>
            <person name="Liu T."/>
            <person name="Marler B.S."/>
            <person name="Page J.T."/>
            <person name="Roberts A.W."/>
            <person name="Romanel E."/>
            <person name="Sanders W.S."/>
            <person name="Szadkowski E."/>
            <person name="Tan X."/>
            <person name="Tang H."/>
            <person name="Xu C."/>
            <person name="Wang J."/>
            <person name="Wang Z."/>
            <person name="Zhang D."/>
            <person name="Zhang L."/>
            <person name="Ashrafi H."/>
            <person name="Bedon F."/>
            <person name="Bowers J.E."/>
            <person name="Brubaker C.L."/>
            <person name="Chee P.W."/>
            <person name="Das S."/>
            <person name="Gingle A.R."/>
            <person name="Haigler C.H."/>
            <person name="Harker D."/>
            <person name="Hoffmann L.V."/>
            <person name="Hovav R."/>
            <person name="Jones D.C."/>
            <person name="Lemke C."/>
            <person name="Mansoor S."/>
            <person name="ur Rahman M."/>
            <person name="Rainville L.N."/>
            <person name="Rambani A."/>
            <person name="Reddy U.K."/>
            <person name="Rong J.K."/>
            <person name="Saranga Y."/>
            <person name="Scheffler B.E."/>
            <person name="Scheffler J.A."/>
            <person name="Stelly D.M."/>
            <person name="Triplett B.A."/>
            <person name="Van Deynze A."/>
            <person name="Vaslin M.F."/>
            <person name="Waghmare V.N."/>
            <person name="Walford S.A."/>
            <person name="Wright R.J."/>
            <person name="Zaki E.A."/>
            <person name="Zhang T."/>
            <person name="Dennis E.S."/>
            <person name="Mayer K.F."/>
            <person name="Peterson D.G."/>
            <person name="Rokhsar D.S."/>
            <person name="Wang X."/>
            <person name="Schmutz J."/>
        </authorList>
    </citation>
    <scope>NUCLEOTIDE SEQUENCE [LARGE SCALE GENOMIC DNA]</scope>
</reference>
<dbReference type="EMBL" id="CM001742">
    <property type="protein sequence ID" value="KJB18844.1"/>
    <property type="molecule type" value="Genomic_DNA"/>
</dbReference>
<evidence type="ECO:0000313" key="2">
    <source>
        <dbReference type="EMBL" id="KJB18844.1"/>
    </source>
</evidence>
<dbReference type="Proteomes" id="UP000032304">
    <property type="component" value="Chromosome 3"/>
</dbReference>
<sequence>MNSPSNQPRIQPDSDQTQCRACKRHNNQQTPKVFLANSIGSYWFLIYPVQSHFPNRSPDWFLVQLIGSIQTTLVATNVPNKLEGAIHQAKCTYITTSTLSHTNLVCSRDKSRSLN</sequence>
<feature type="region of interest" description="Disordered" evidence="1">
    <location>
        <begin position="1"/>
        <end position="20"/>
    </location>
</feature>
<dbReference type="Gramene" id="KJB18844">
    <property type="protein sequence ID" value="KJB18844"/>
    <property type="gene ID" value="B456_003G072500"/>
</dbReference>
<feature type="compositionally biased region" description="Polar residues" evidence="1">
    <location>
        <begin position="1"/>
        <end position="19"/>
    </location>
</feature>